<proteinExistence type="predicted"/>
<dbReference type="Pfam" id="PF23122">
    <property type="entry name" value="C2_ITFG1"/>
    <property type="match status" value="1"/>
</dbReference>
<dbReference type="Proteomes" id="UP000681720">
    <property type="component" value="Unassembled WGS sequence"/>
</dbReference>
<feature type="non-terminal residue" evidence="2">
    <location>
        <position position="1"/>
    </location>
</feature>
<evidence type="ECO:0000313" key="3">
    <source>
        <dbReference type="Proteomes" id="UP000681720"/>
    </source>
</evidence>
<accession>A0A8S2TXQ3</accession>
<organism evidence="2 3">
    <name type="scientific">Rotaria magnacalcarata</name>
    <dbReference type="NCBI Taxonomy" id="392030"/>
    <lineage>
        <taxon>Eukaryota</taxon>
        <taxon>Metazoa</taxon>
        <taxon>Spiralia</taxon>
        <taxon>Gnathifera</taxon>
        <taxon>Rotifera</taxon>
        <taxon>Eurotatoria</taxon>
        <taxon>Bdelloidea</taxon>
        <taxon>Philodinida</taxon>
        <taxon>Philodinidae</taxon>
        <taxon>Rotaria</taxon>
    </lineage>
</organism>
<dbReference type="InterPro" id="IPR057089">
    <property type="entry name" value="C2_TIP"/>
</dbReference>
<evidence type="ECO:0000313" key="2">
    <source>
        <dbReference type="EMBL" id="CAF4314572.1"/>
    </source>
</evidence>
<protein>
    <recommendedName>
        <fullName evidence="1">T-cell immunomodulatory protein TIP C2 domain-containing protein</fullName>
    </recommendedName>
</protein>
<feature type="domain" description="T-cell immunomodulatory protein TIP C2" evidence="1">
    <location>
        <begin position="1"/>
        <end position="50"/>
    </location>
</feature>
<evidence type="ECO:0000259" key="1">
    <source>
        <dbReference type="Pfam" id="PF23122"/>
    </source>
</evidence>
<comment type="caution">
    <text evidence="2">The sequence shown here is derived from an EMBL/GenBank/DDBJ whole genome shotgun (WGS) entry which is preliminary data.</text>
</comment>
<gene>
    <name evidence="2" type="ORF">GIL414_LOCUS26438</name>
</gene>
<dbReference type="EMBL" id="CAJOBJ010038724">
    <property type="protein sequence ID" value="CAF4314572.1"/>
    <property type="molecule type" value="Genomic_DNA"/>
</dbReference>
<dbReference type="AlphaFoldDB" id="A0A8S2TXQ3"/>
<name>A0A8S2TXQ3_9BILA</name>
<sequence>IGLGATPNFVEKITVAIPPNSQSNQLIRTYTQMIPNSQIVVVPSPLTNPEK</sequence>
<reference evidence="2" key="1">
    <citation type="submission" date="2021-02" db="EMBL/GenBank/DDBJ databases">
        <authorList>
            <person name="Nowell W R."/>
        </authorList>
    </citation>
    <scope>NUCLEOTIDE SEQUENCE</scope>
</reference>